<feature type="domain" description="Winged helix-turn-helix" evidence="2">
    <location>
        <begin position="1"/>
        <end position="60"/>
    </location>
</feature>
<dbReference type="PANTHER" id="PTHR47691:SF3">
    <property type="entry name" value="HTH-TYPE TRANSCRIPTIONAL REGULATOR RV0890C-RELATED"/>
    <property type="match status" value="1"/>
</dbReference>
<evidence type="ECO:0000256" key="1">
    <source>
        <dbReference type="SAM" id="MobiDB-lite"/>
    </source>
</evidence>
<dbReference type="EMBL" id="JBHTHX010002312">
    <property type="protein sequence ID" value="MFD0890248.1"/>
    <property type="molecule type" value="Genomic_DNA"/>
</dbReference>
<dbReference type="PANTHER" id="PTHR47691">
    <property type="entry name" value="REGULATOR-RELATED"/>
    <property type="match status" value="1"/>
</dbReference>
<reference evidence="4" key="1">
    <citation type="journal article" date="2019" name="Int. J. Syst. Evol. Microbiol.">
        <title>The Global Catalogue of Microorganisms (GCM) 10K type strain sequencing project: providing services to taxonomists for standard genome sequencing and annotation.</title>
        <authorList>
            <consortium name="The Broad Institute Genomics Platform"/>
            <consortium name="The Broad Institute Genome Sequencing Center for Infectious Disease"/>
            <person name="Wu L."/>
            <person name="Ma J."/>
        </authorList>
    </citation>
    <scope>NUCLEOTIDE SEQUENCE [LARGE SCALE GENOMIC DNA]</scope>
    <source>
        <strain evidence="4">CCUG 62974</strain>
    </source>
</reference>
<gene>
    <name evidence="3" type="ORF">ACFQ08_37370</name>
</gene>
<feature type="non-terminal residue" evidence="3">
    <location>
        <position position="1"/>
    </location>
</feature>
<organism evidence="3 4">
    <name type="scientific">Streptosporangium algeriense</name>
    <dbReference type="NCBI Taxonomy" id="1682748"/>
    <lineage>
        <taxon>Bacteria</taxon>
        <taxon>Bacillati</taxon>
        <taxon>Actinomycetota</taxon>
        <taxon>Actinomycetes</taxon>
        <taxon>Streptosporangiales</taxon>
        <taxon>Streptosporangiaceae</taxon>
        <taxon>Streptosporangium</taxon>
    </lineage>
</organism>
<keyword evidence="4" id="KW-1185">Reference proteome</keyword>
<protein>
    <submittedName>
        <fullName evidence="3">AfsR/SARP family transcriptional regulator</fullName>
    </submittedName>
</protein>
<evidence type="ECO:0000313" key="4">
    <source>
        <dbReference type="Proteomes" id="UP001597024"/>
    </source>
</evidence>
<proteinExistence type="predicted"/>
<evidence type="ECO:0000313" key="3">
    <source>
        <dbReference type="EMBL" id="MFD0890248.1"/>
    </source>
</evidence>
<dbReference type="Pfam" id="PF25872">
    <property type="entry name" value="HTH_77"/>
    <property type="match status" value="1"/>
</dbReference>
<feature type="region of interest" description="Disordered" evidence="1">
    <location>
        <begin position="311"/>
        <end position="334"/>
    </location>
</feature>
<feature type="non-terminal residue" evidence="3">
    <location>
        <position position="334"/>
    </location>
</feature>
<accession>A0ABW3E2C2</accession>
<evidence type="ECO:0000259" key="2">
    <source>
        <dbReference type="Pfam" id="PF25872"/>
    </source>
</evidence>
<sequence length="334" mass="36791">RLTVFAGGATLEAIRAVCGLPDGDTVEALTGLVDKSLVEVSGTRYRMLNTIRAFCAERLAEAGETRRTRRAHAEYFLALVARVEPRLITAEQLEFLAVLDAERDNLHAALRRATEAGETEWGTALRLLARLTTYWWLRGLRSQGAARAEELLRRIGPRPPEGLEEEYTVGVLSVVSGGPRGEFDTHLDNAVAVILAGGRPPRQPFMTVLLGMAMGIPEARTASLDDRWYGLVGADPWSRALRRFGEGITAAYAGRIDDAQDNLTVALTGFRVLGERWGTSVTLSELAKLAAWRGEAERAWALCDEALRPAGEKGRGQHRRHHRRADQFSTSFPH</sequence>
<name>A0ABW3E2C2_9ACTN</name>
<comment type="caution">
    <text evidence="3">The sequence shown here is derived from an EMBL/GenBank/DDBJ whole genome shotgun (WGS) entry which is preliminary data.</text>
</comment>
<dbReference type="InterPro" id="IPR058852">
    <property type="entry name" value="HTH_77"/>
</dbReference>
<dbReference type="Proteomes" id="UP001597024">
    <property type="component" value="Unassembled WGS sequence"/>
</dbReference>